<dbReference type="InterPro" id="IPR041925">
    <property type="entry name" value="CT_Formate-Dh_H"/>
</dbReference>
<name>A0A975BKU2_9BACT</name>
<dbReference type="Proteomes" id="UP000663722">
    <property type="component" value="Chromosome"/>
</dbReference>
<dbReference type="SUPFAM" id="SSF50692">
    <property type="entry name" value="ADC-like"/>
    <property type="match status" value="1"/>
</dbReference>
<comment type="function">
    <text evidence="14">Catalytic subunit of the periplasmic nitrate reductase complex NapAB. Receives electrons from NapB and catalyzes the reduction of nitrate to nitrite.</text>
</comment>
<keyword evidence="9" id="KW-0560">Oxidoreductase</keyword>
<comment type="catalytic activity">
    <reaction evidence="13">
        <text>2 Fe(II)-[cytochrome] + nitrate + 2 H(+) = 2 Fe(III)-[cytochrome] + nitrite + H2O</text>
        <dbReference type="Rhea" id="RHEA:12909"/>
        <dbReference type="Rhea" id="RHEA-COMP:11777"/>
        <dbReference type="Rhea" id="RHEA-COMP:11778"/>
        <dbReference type="ChEBI" id="CHEBI:15377"/>
        <dbReference type="ChEBI" id="CHEBI:15378"/>
        <dbReference type="ChEBI" id="CHEBI:16301"/>
        <dbReference type="ChEBI" id="CHEBI:17632"/>
        <dbReference type="ChEBI" id="CHEBI:29033"/>
        <dbReference type="ChEBI" id="CHEBI:29034"/>
        <dbReference type="EC" id="1.9.6.1"/>
    </reaction>
</comment>
<dbReference type="CDD" id="cd02790">
    <property type="entry name" value="MopB_CT_Formate-Dh_H"/>
    <property type="match status" value="1"/>
</dbReference>
<keyword evidence="12" id="KW-0534">Nitrate assimilation</keyword>
<dbReference type="GO" id="GO:0042128">
    <property type="term" value="P:nitrate assimilation"/>
    <property type="evidence" value="ECO:0007669"/>
    <property type="project" value="UniProtKB-KW"/>
</dbReference>
<dbReference type="GO" id="GO:0050140">
    <property type="term" value="F:nitrate reductase (cytochrome) activity"/>
    <property type="evidence" value="ECO:0007669"/>
    <property type="project" value="UniProtKB-EC"/>
</dbReference>
<dbReference type="InterPro" id="IPR006657">
    <property type="entry name" value="MoPterin_dinucl-bd_dom"/>
</dbReference>
<evidence type="ECO:0000313" key="18">
    <source>
        <dbReference type="EMBL" id="QTA87412.1"/>
    </source>
</evidence>
<proteinExistence type="predicted"/>
<evidence type="ECO:0000256" key="6">
    <source>
        <dbReference type="ARBA" id="ARBA00022729"/>
    </source>
</evidence>
<dbReference type="GO" id="GO:0015942">
    <property type="term" value="P:formate metabolic process"/>
    <property type="evidence" value="ECO:0007669"/>
    <property type="project" value="InterPro"/>
</dbReference>
<keyword evidence="3" id="KW-0004">4Fe-4S</keyword>
<evidence type="ECO:0000256" key="12">
    <source>
        <dbReference type="ARBA" id="ARBA00023063"/>
    </source>
</evidence>
<keyword evidence="4" id="KW-0500">Molybdenum</keyword>
<keyword evidence="11" id="KW-0411">Iron-sulfur</keyword>
<dbReference type="InterPro" id="IPR050123">
    <property type="entry name" value="Prok_molybdopt-oxidoreductase"/>
</dbReference>
<dbReference type="GO" id="GO:0051539">
    <property type="term" value="F:4 iron, 4 sulfur cluster binding"/>
    <property type="evidence" value="ECO:0007669"/>
    <property type="project" value="UniProtKB-KW"/>
</dbReference>
<dbReference type="Gene3D" id="3.40.50.740">
    <property type="match status" value="1"/>
</dbReference>
<dbReference type="Gene3D" id="2.40.40.20">
    <property type="match status" value="1"/>
</dbReference>
<evidence type="ECO:0000256" key="11">
    <source>
        <dbReference type="ARBA" id="ARBA00023014"/>
    </source>
</evidence>
<dbReference type="GO" id="GO:0008863">
    <property type="term" value="F:formate dehydrogenase (NAD+) activity"/>
    <property type="evidence" value="ECO:0007669"/>
    <property type="project" value="InterPro"/>
</dbReference>
<evidence type="ECO:0000256" key="4">
    <source>
        <dbReference type="ARBA" id="ARBA00022505"/>
    </source>
</evidence>
<dbReference type="PROSITE" id="PS00490">
    <property type="entry name" value="MOLYBDOPTERIN_PROK_2"/>
    <property type="match status" value="1"/>
</dbReference>
<dbReference type="GO" id="GO:0016020">
    <property type="term" value="C:membrane"/>
    <property type="evidence" value="ECO:0007669"/>
    <property type="project" value="TreeGrafter"/>
</dbReference>
<evidence type="ECO:0000256" key="1">
    <source>
        <dbReference type="ARBA" id="ARBA00001942"/>
    </source>
</evidence>
<accession>A0A975BKU2</accession>
<keyword evidence="7" id="KW-0574">Periplasm</keyword>
<comment type="cofactor">
    <cofactor evidence="1">
        <name>Mo-bis(molybdopterin guanine dinucleotide)</name>
        <dbReference type="ChEBI" id="CHEBI:60539"/>
    </cofactor>
</comment>
<keyword evidence="8" id="KW-0249">Electron transport</keyword>
<dbReference type="Pfam" id="PF00384">
    <property type="entry name" value="Molybdopterin"/>
    <property type="match status" value="1"/>
</dbReference>
<evidence type="ECO:0000256" key="8">
    <source>
        <dbReference type="ARBA" id="ARBA00022982"/>
    </source>
</evidence>
<dbReference type="FunFam" id="3.40.228.10:FF:000002">
    <property type="entry name" value="Formate dehydrogenase subunit alpha"/>
    <property type="match status" value="1"/>
</dbReference>
<gene>
    <name evidence="18" type="ORF">dnm_034450</name>
</gene>
<evidence type="ECO:0000256" key="7">
    <source>
        <dbReference type="ARBA" id="ARBA00022764"/>
    </source>
</evidence>
<dbReference type="FunFam" id="2.40.40.20:FF:000005">
    <property type="entry name" value="Periplasmic nitrate reductase"/>
    <property type="match status" value="1"/>
</dbReference>
<dbReference type="AlphaFoldDB" id="A0A975BKU2"/>
<organism evidence="18 19">
    <name type="scientific">Desulfonema magnum</name>
    <dbReference type="NCBI Taxonomy" id="45655"/>
    <lineage>
        <taxon>Bacteria</taxon>
        <taxon>Pseudomonadati</taxon>
        <taxon>Thermodesulfobacteriota</taxon>
        <taxon>Desulfobacteria</taxon>
        <taxon>Desulfobacterales</taxon>
        <taxon>Desulfococcaceae</taxon>
        <taxon>Desulfonema</taxon>
    </lineage>
</organism>
<dbReference type="PANTHER" id="PTHR43105">
    <property type="entry name" value="RESPIRATORY NITRATE REDUCTASE"/>
    <property type="match status" value="1"/>
</dbReference>
<dbReference type="GO" id="GO:0003954">
    <property type="term" value="F:NADH dehydrogenase activity"/>
    <property type="evidence" value="ECO:0007669"/>
    <property type="project" value="TreeGrafter"/>
</dbReference>
<keyword evidence="5" id="KW-0479">Metal-binding</keyword>
<keyword evidence="8" id="KW-0813">Transport</keyword>
<comment type="cofactor">
    <cofactor evidence="2">
        <name>[4Fe-4S] cluster</name>
        <dbReference type="ChEBI" id="CHEBI:49883"/>
    </cofactor>
</comment>
<evidence type="ECO:0000256" key="10">
    <source>
        <dbReference type="ARBA" id="ARBA00023004"/>
    </source>
</evidence>
<dbReference type="InterPro" id="IPR006478">
    <property type="entry name" value="Formate_DH_asu"/>
</dbReference>
<evidence type="ECO:0000256" key="15">
    <source>
        <dbReference type="ARBA" id="ARBA00067026"/>
    </source>
</evidence>
<dbReference type="Pfam" id="PF01568">
    <property type="entry name" value="Molydop_binding"/>
    <property type="match status" value="1"/>
</dbReference>
<reference evidence="18" key="1">
    <citation type="journal article" date="2021" name="Microb. Physiol.">
        <title>Proteogenomic Insights into the Physiology of Marine, Sulfate-Reducing, Filamentous Desulfonema limicola and Desulfonema magnum.</title>
        <authorList>
            <person name="Schnaars V."/>
            <person name="Wohlbrand L."/>
            <person name="Scheve S."/>
            <person name="Hinrichs C."/>
            <person name="Reinhardt R."/>
            <person name="Rabus R."/>
        </authorList>
    </citation>
    <scope>NUCLEOTIDE SEQUENCE</scope>
    <source>
        <strain evidence="18">4be13</strain>
    </source>
</reference>
<dbReference type="GO" id="GO:0046872">
    <property type="term" value="F:metal ion binding"/>
    <property type="evidence" value="ECO:0007669"/>
    <property type="project" value="UniProtKB-KW"/>
</dbReference>
<dbReference type="Gene3D" id="3.40.228.10">
    <property type="entry name" value="Dimethylsulfoxide Reductase, domain 2"/>
    <property type="match status" value="1"/>
</dbReference>
<evidence type="ECO:0000256" key="5">
    <source>
        <dbReference type="ARBA" id="ARBA00022723"/>
    </source>
</evidence>
<dbReference type="SUPFAM" id="SSF53706">
    <property type="entry name" value="Formate dehydrogenase/DMSO reductase, domains 1-3"/>
    <property type="match status" value="1"/>
</dbReference>
<dbReference type="InterPro" id="IPR006655">
    <property type="entry name" value="Mopterin_OxRdtase_prok_CS"/>
</dbReference>
<keyword evidence="19" id="KW-1185">Reference proteome</keyword>
<evidence type="ECO:0000259" key="17">
    <source>
        <dbReference type="Pfam" id="PF01568"/>
    </source>
</evidence>
<sequence>MAGLAATLGSGAMTNTIGCIEKADVILVTGSNTTENHPVLSAFVKRAVEFKGARLIVVDPRRIKLAGFAHQWLRPNLGTDVAWINGMMHVIIKENLYDKTFVENRTTGFQELKAVVEKYTPEYVAEITGIPAQSIIDAARMYAGAKAGSILYCMGITQHTTGTDNVKSLAHLSMLCGNMGIEGGGVNPLRGQNNVQGACDMGGLPNVFTGYQPVNNADAVKKMEDAWGVSGLSDKIGLKVTEMLPKAHDGELKSLYIIGENPLVSDPDLNHAEKCISNLDFLVVQDIFMTETTRLADVVLPSACFAEKEGTFSNTERRVQRVRKAVNPPGEAWDDWKITCEIATRMGYPMSYESSEAIFEELSKLTPSYGGITYDRIEEEGIHWPCPTADHPGTPILHSGQFPIGRGIFFAIDYIPPAEKADDEYPVYLTTGRVIYQYHTGTMTRKTDGLNDRAPGSFVEISPQDAEKYGLADGDLVNVESRRGNITARVNFSDKAVEGTVFIPFHFAEAAANKLTNAALDPVSGIPEYKVCAVKLSKAA</sequence>
<evidence type="ECO:0000256" key="2">
    <source>
        <dbReference type="ARBA" id="ARBA00001966"/>
    </source>
</evidence>
<evidence type="ECO:0000256" key="9">
    <source>
        <dbReference type="ARBA" id="ARBA00023002"/>
    </source>
</evidence>
<evidence type="ECO:0000256" key="14">
    <source>
        <dbReference type="ARBA" id="ARBA00055000"/>
    </source>
</evidence>
<dbReference type="KEGG" id="dmm:dnm_034450"/>
<evidence type="ECO:0000259" key="16">
    <source>
        <dbReference type="Pfam" id="PF00384"/>
    </source>
</evidence>
<dbReference type="InterPro" id="IPR006656">
    <property type="entry name" value="Mopterin_OxRdtase"/>
</dbReference>
<dbReference type="EMBL" id="CP061800">
    <property type="protein sequence ID" value="QTA87412.1"/>
    <property type="molecule type" value="Genomic_DNA"/>
</dbReference>
<evidence type="ECO:0000313" key="19">
    <source>
        <dbReference type="Proteomes" id="UP000663722"/>
    </source>
</evidence>
<keyword evidence="10" id="KW-0408">Iron</keyword>
<dbReference type="EC" id="1.9.6.1" evidence="15"/>
<keyword evidence="6" id="KW-0732">Signal</keyword>
<feature type="domain" description="Molybdopterin oxidoreductase" evidence="16">
    <location>
        <begin position="12"/>
        <end position="344"/>
    </location>
</feature>
<dbReference type="GO" id="GO:0022904">
    <property type="term" value="P:respiratory electron transport chain"/>
    <property type="evidence" value="ECO:0007669"/>
    <property type="project" value="TreeGrafter"/>
</dbReference>
<dbReference type="PANTHER" id="PTHR43105:SF14">
    <property type="entry name" value="FORMATE DEHYDROGENASE H"/>
    <property type="match status" value="1"/>
</dbReference>
<dbReference type="InterPro" id="IPR009010">
    <property type="entry name" value="Asp_de-COase-like_dom_sf"/>
</dbReference>
<dbReference type="NCBIfam" id="TIGR01591">
    <property type="entry name" value="Fdh-alpha"/>
    <property type="match status" value="1"/>
</dbReference>
<evidence type="ECO:0000256" key="13">
    <source>
        <dbReference type="ARBA" id="ARBA00052176"/>
    </source>
</evidence>
<feature type="domain" description="Molybdopterin dinucleotide-binding" evidence="17">
    <location>
        <begin position="428"/>
        <end position="533"/>
    </location>
</feature>
<dbReference type="GO" id="GO:0043546">
    <property type="term" value="F:molybdopterin cofactor binding"/>
    <property type="evidence" value="ECO:0007669"/>
    <property type="project" value="InterPro"/>
</dbReference>
<evidence type="ECO:0000256" key="3">
    <source>
        <dbReference type="ARBA" id="ARBA00022485"/>
    </source>
</evidence>
<protein>
    <recommendedName>
        <fullName evidence="15">nitrate reductase (cytochrome)</fullName>
        <ecNumber evidence="15">1.9.6.1</ecNumber>
    </recommendedName>
</protein>